<dbReference type="InterPro" id="IPR050697">
    <property type="entry name" value="Adenylyl/Guanylyl_Cyclase_3/4"/>
</dbReference>
<accession>A0A3S8ZWM2</accession>
<dbReference type="InterPro" id="IPR001054">
    <property type="entry name" value="A/G_cyclase"/>
</dbReference>
<feature type="transmembrane region" description="Helical" evidence="1">
    <location>
        <begin position="20"/>
        <end position="41"/>
    </location>
</feature>
<evidence type="ECO:0000256" key="1">
    <source>
        <dbReference type="SAM" id="Phobius"/>
    </source>
</evidence>
<evidence type="ECO:0000313" key="4">
    <source>
        <dbReference type="Proteomes" id="UP000282438"/>
    </source>
</evidence>
<dbReference type="Proteomes" id="UP000282438">
    <property type="component" value="Chromosome"/>
</dbReference>
<evidence type="ECO:0000313" key="3">
    <source>
        <dbReference type="EMBL" id="AZN37876.1"/>
    </source>
</evidence>
<keyword evidence="1" id="KW-0812">Transmembrane</keyword>
<reference evidence="3 4" key="1">
    <citation type="submission" date="2018-12" db="EMBL/GenBank/DDBJ databases">
        <title>Complete genome sequence of Iodobacter sp. H11R3.</title>
        <authorList>
            <person name="Bae J.-W."/>
        </authorList>
    </citation>
    <scope>NUCLEOTIDE SEQUENCE [LARGE SCALE GENOMIC DNA]</scope>
    <source>
        <strain evidence="3 4">H11R3</strain>
    </source>
</reference>
<dbReference type="GO" id="GO:0035556">
    <property type="term" value="P:intracellular signal transduction"/>
    <property type="evidence" value="ECO:0007669"/>
    <property type="project" value="InterPro"/>
</dbReference>
<dbReference type="Pfam" id="PF05226">
    <property type="entry name" value="CHASE2"/>
    <property type="match status" value="1"/>
</dbReference>
<organism evidence="3 4">
    <name type="scientific">Iodobacter ciconiae</name>
    <dbReference type="NCBI Taxonomy" id="2496266"/>
    <lineage>
        <taxon>Bacteria</taxon>
        <taxon>Pseudomonadati</taxon>
        <taxon>Pseudomonadota</taxon>
        <taxon>Betaproteobacteria</taxon>
        <taxon>Neisseriales</taxon>
        <taxon>Chitinibacteraceae</taxon>
        <taxon>Iodobacter</taxon>
    </lineage>
</organism>
<gene>
    <name evidence="3" type="ORF">EJO50_16225</name>
</gene>
<dbReference type="SMART" id="SM01080">
    <property type="entry name" value="CHASE2"/>
    <property type="match status" value="1"/>
</dbReference>
<dbReference type="InterPro" id="IPR029787">
    <property type="entry name" value="Nucleotide_cyclase"/>
</dbReference>
<name>A0A3S8ZWM2_9NEIS</name>
<protein>
    <submittedName>
        <fullName evidence="3">Adenylate/guanylate cyclase domain-containing protein</fullName>
    </submittedName>
</protein>
<evidence type="ECO:0000259" key="2">
    <source>
        <dbReference type="PROSITE" id="PS50125"/>
    </source>
</evidence>
<dbReference type="GO" id="GO:0004016">
    <property type="term" value="F:adenylate cyclase activity"/>
    <property type="evidence" value="ECO:0007669"/>
    <property type="project" value="UniProtKB-ARBA"/>
</dbReference>
<sequence>MIFYRLCMINFKSILQKIHLIWLGRILFFVLSTFLVIWVAMPRGHAYPFPFDLLDRLHDQLIKQRLISISEQRIVLVDIDEASLAQYGRWPWSRQQMAQLLKQLNQHYQVAHIGLDMIFPENGDLLGDQQIAQLAAARQLTLAQTFGFDRSQSMQVGQLSAAMPWADIPATPAFGFLANYSGLAAQAPCVGHIAITADPDGVVRRQSMLVQYGGKLYPAFAPVLLRCWLGQQGPLQAGGGKIEWLEGLSGQQIVARDGMAAISFLRKAEAYIAISASEIMTGKAPVAVLRNRLVIVGSSALGLGDYVATVLGGRTPGMLLHAQWLSKALDQLEQNQPVLVIGFSNIMTVWVALLLGVIFLHGRSNALRLSWGFAVLMAWLLWLGYTGQEVGANALAPLLGGVVLLILEGGLEWWYAQQGRRQLYLAFHQYVPPAIIDQLIGHNSQSIMLPHRVEITCLFADLQGYTGIAERLPPEELAHYTRHALMLLTQAVLDQQGTLDKYMGDALFAFWGAPAAQSDHASRALNAAIAMQQAVDQHNQGAAPDKQIKIHIGIQTGFVVVGDMGTPFRSTYTAIGDAVNVCARLQNLASLHNEKILVGEDTERQLSYSPLQLYGTVSLKGRRGVQQVYRLP</sequence>
<dbReference type="GO" id="GO:0009190">
    <property type="term" value="P:cyclic nucleotide biosynthetic process"/>
    <property type="evidence" value="ECO:0007669"/>
    <property type="project" value="InterPro"/>
</dbReference>
<feature type="transmembrane region" description="Helical" evidence="1">
    <location>
        <begin position="367"/>
        <end position="385"/>
    </location>
</feature>
<dbReference type="Pfam" id="PF00211">
    <property type="entry name" value="Guanylate_cyc"/>
    <property type="match status" value="1"/>
</dbReference>
<feature type="domain" description="Guanylate cyclase" evidence="2">
    <location>
        <begin position="456"/>
        <end position="586"/>
    </location>
</feature>
<feature type="transmembrane region" description="Helical" evidence="1">
    <location>
        <begin position="391"/>
        <end position="415"/>
    </location>
</feature>
<dbReference type="CDD" id="cd07302">
    <property type="entry name" value="CHD"/>
    <property type="match status" value="1"/>
</dbReference>
<feature type="transmembrane region" description="Helical" evidence="1">
    <location>
        <begin position="338"/>
        <end position="360"/>
    </location>
</feature>
<dbReference type="EMBL" id="CP034433">
    <property type="protein sequence ID" value="AZN37876.1"/>
    <property type="molecule type" value="Genomic_DNA"/>
</dbReference>
<dbReference type="InterPro" id="IPR007890">
    <property type="entry name" value="CHASE2"/>
</dbReference>
<proteinExistence type="predicted"/>
<dbReference type="SUPFAM" id="SSF55073">
    <property type="entry name" value="Nucleotide cyclase"/>
    <property type="match status" value="1"/>
</dbReference>
<keyword evidence="4" id="KW-1185">Reference proteome</keyword>
<keyword evidence="1" id="KW-0472">Membrane</keyword>
<dbReference type="KEGG" id="iod:EJO50_16225"/>
<dbReference type="PANTHER" id="PTHR43081:SF1">
    <property type="entry name" value="ADENYLATE CYCLASE, TERMINAL-DIFFERENTIATION SPECIFIC"/>
    <property type="match status" value="1"/>
</dbReference>
<keyword evidence="1" id="KW-1133">Transmembrane helix</keyword>
<dbReference type="AlphaFoldDB" id="A0A3S8ZWM2"/>
<dbReference type="SMART" id="SM00044">
    <property type="entry name" value="CYCc"/>
    <property type="match status" value="1"/>
</dbReference>
<dbReference type="Gene3D" id="3.30.70.1230">
    <property type="entry name" value="Nucleotide cyclase"/>
    <property type="match status" value="1"/>
</dbReference>
<dbReference type="PROSITE" id="PS50125">
    <property type="entry name" value="GUANYLATE_CYCLASE_2"/>
    <property type="match status" value="1"/>
</dbReference>
<dbReference type="PANTHER" id="PTHR43081">
    <property type="entry name" value="ADENYLATE CYCLASE, TERMINAL-DIFFERENTIATION SPECIFIC-RELATED"/>
    <property type="match status" value="1"/>
</dbReference>
<dbReference type="OrthoDB" id="9802500at2"/>